<proteinExistence type="predicted"/>
<protein>
    <recommendedName>
        <fullName evidence="3">DKNYY family protein</fullName>
    </recommendedName>
</protein>
<name>A0ABW0BUU1_9BACT</name>
<dbReference type="RefSeq" id="WP_377913317.1">
    <property type="nucleotide sequence ID" value="NZ_JBHSKS010000003.1"/>
</dbReference>
<dbReference type="Proteomes" id="UP001596163">
    <property type="component" value="Unassembled WGS sequence"/>
</dbReference>
<reference evidence="2" key="1">
    <citation type="journal article" date="2019" name="Int. J. Syst. Evol. Microbiol.">
        <title>The Global Catalogue of Microorganisms (GCM) 10K type strain sequencing project: providing services to taxonomists for standard genome sequencing and annotation.</title>
        <authorList>
            <consortium name="The Broad Institute Genomics Platform"/>
            <consortium name="The Broad Institute Genome Sequencing Center for Infectious Disease"/>
            <person name="Wu L."/>
            <person name="Ma J."/>
        </authorList>
    </citation>
    <scope>NUCLEOTIDE SEQUENCE [LARGE SCALE GENOMIC DNA]</scope>
    <source>
        <strain evidence="2">CGMCC 1.7030</strain>
    </source>
</reference>
<organism evidence="1 2">
    <name type="scientific">Algoriphagus aquatilis</name>
    <dbReference type="NCBI Taxonomy" id="490186"/>
    <lineage>
        <taxon>Bacteria</taxon>
        <taxon>Pseudomonadati</taxon>
        <taxon>Bacteroidota</taxon>
        <taxon>Cytophagia</taxon>
        <taxon>Cytophagales</taxon>
        <taxon>Cyclobacteriaceae</taxon>
        <taxon>Algoriphagus</taxon>
    </lineage>
</organism>
<evidence type="ECO:0000313" key="1">
    <source>
        <dbReference type="EMBL" id="MFC5191356.1"/>
    </source>
</evidence>
<accession>A0ABW0BUU1</accession>
<evidence type="ECO:0000313" key="2">
    <source>
        <dbReference type="Proteomes" id="UP001596163"/>
    </source>
</evidence>
<comment type="caution">
    <text evidence="1">The sequence shown here is derived from an EMBL/GenBank/DDBJ whole genome shotgun (WGS) entry which is preliminary data.</text>
</comment>
<dbReference type="EMBL" id="JBHSKS010000003">
    <property type="protein sequence ID" value="MFC5191356.1"/>
    <property type="molecule type" value="Genomic_DNA"/>
</dbReference>
<gene>
    <name evidence="1" type="ORF">ACFPIK_06225</name>
</gene>
<keyword evidence="2" id="KW-1185">Reference proteome</keyword>
<dbReference type="PROSITE" id="PS51257">
    <property type="entry name" value="PROKAR_LIPOPROTEIN"/>
    <property type="match status" value="1"/>
</dbReference>
<sequence>MRSYLHLLLFFSCVTLISCNQEIEPIQLDNGKDFQPLVLGNFWIYEVDETIYFGENDAESSKFFYRDRLRSSYLNAEREIVFVVERSKSTNRTSWNKVLEYSLQVKNNAMVRTINNQPVVAMNFPPELGKKWNGNAFRAFAADEFEIDSVGIRTLEGKTQIQLARVNQEKLDDKVTQRDNRYEIYQKGIGLVEKYDEVLTYCSRNNCLGLQLINGGYRVKMKLVDYEVR</sequence>
<evidence type="ECO:0008006" key="3">
    <source>
        <dbReference type="Google" id="ProtNLM"/>
    </source>
</evidence>